<dbReference type="AlphaFoldDB" id="A0A5B7HDH7"/>
<reference evidence="1 2" key="1">
    <citation type="submission" date="2019-05" db="EMBL/GenBank/DDBJ databases">
        <title>Another draft genome of Portunus trituberculatus and its Hox gene families provides insights of decapod evolution.</title>
        <authorList>
            <person name="Jeong J.-H."/>
            <person name="Song I."/>
            <person name="Kim S."/>
            <person name="Choi T."/>
            <person name="Kim D."/>
            <person name="Ryu S."/>
            <person name="Kim W."/>
        </authorList>
    </citation>
    <scope>NUCLEOTIDE SEQUENCE [LARGE SCALE GENOMIC DNA]</scope>
    <source>
        <tissue evidence="1">Muscle</tissue>
    </source>
</reference>
<comment type="caution">
    <text evidence="1">The sequence shown here is derived from an EMBL/GenBank/DDBJ whole genome shotgun (WGS) entry which is preliminary data.</text>
</comment>
<name>A0A5B7HDH7_PORTR</name>
<dbReference type="EMBL" id="VSRR010031005">
    <property type="protein sequence ID" value="MPC70370.1"/>
    <property type="molecule type" value="Genomic_DNA"/>
</dbReference>
<proteinExistence type="predicted"/>
<gene>
    <name evidence="1" type="ORF">E2C01_064616</name>
</gene>
<accession>A0A5B7HDH7</accession>
<protein>
    <submittedName>
        <fullName evidence="1">Uncharacterized protein</fullName>
    </submittedName>
</protein>
<keyword evidence="2" id="KW-1185">Reference proteome</keyword>
<dbReference type="Proteomes" id="UP000324222">
    <property type="component" value="Unassembled WGS sequence"/>
</dbReference>
<organism evidence="1 2">
    <name type="scientific">Portunus trituberculatus</name>
    <name type="common">Swimming crab</name>
    <name type="synonym">Neptunus trituberculatus</name>
    <dbReference type="NCBI Taxonomy" id="210409"/>
    <lineage>
        <taxon>Eukaryota</taxon>
        <taxon>Metazoa</taxon>
        <taxon>Ecdysozoa</taxon>
        <taxon>Arthropoda</taxon>
        <taxon>Crustacea</taxon>
        <taxon>Multicrustacea</taxon>
        <taxon>Malacostraca</taxon>
        <taxon>Eumalacostraca</taxon>
        <taxon>Eucarida</taxon>
        <taxon>Decapoda</taxon>
        <taxon>Pleocyemata</taxon>
        <taxon>Brachyura</taxon>
        <taxon>Eubrachyura</taxon>
        <taxon>Portunoidea</taxon>
        <taxon>Portunidae</taxon>
        <taxon>Portuninae</taxon>
        <taxon>Portunus</taxon>
    </lineage>
</organism>
<evidence type="ECO:0000313" key="2">
    <source>
        <dbReference type="Proteomes" id="UP000324222"/>
    </source>
</evidence>
<sequence>MLRSELNYAFLASGGGAGAAMERISITELLQRLRLKVNYTHIYFQVAREGKLHDSGKSGRDCETSRLRGRGLLLSTHAATQQEGSVHSY</sequence>
<evidence type="ECO:0000313" key="1">
    <source>
        <dbReference type="EMBL" id="MPC70370.1"/>
    </source>
</evidence>